<gene>
    <name evidence="2" type="ORF">KK078_06060</name>
</gene>
<dbReference type="InterPro" id="IPR024775">
    <property type="entry name" value="DinB-like"/>
</dbReference>
<dbReference type="RefSeq" id="WP_254089351.1">
    <property type="nucleotide sequence ID" value="NZ_JAHESC010000006.1"/>
</dbReference>
<dbReference type="InterPro" id="IPR034660">
    <property type="entry name" value="DinB/YfiT-like"/>
</dbReference>
<comment type="caution">
    <text evidence="2">The sequence shown here is derived from an EMBL/GenBank/DDBJ whole genome shotgun (WGS) entry which is preliminary data.</text>
</comment>
<dbReference type="EMBL" id="JAHESC010000006">
    <property type="protein sequence ID" value="MBT1686111.1"/>
    <property type="molecule type" value="Genomic_DNA"/>
</dbReference>
<feature type="domain" description="DinB-like" evidence="1">
    <location>
        <begin position="18"/>
        <end position="178"/>
    </location>
</feature>
<dbReference type="SUPFAM" id="SSF109854">
    <property type="entry name" value="DinB/YfiT-like putative metalloenzymes"/>
    <property type="match status" value="1"/>
</dbReference>
<sequence>MKSVDKHVWLDGLEAGVERHLQNAVYHFQNQDSVVLLKPSVTGGWSIAQCLEHLNRYGHFYLPAIDRALERHEGQRDAPAFTSTWLGRYFTRMMQPETGTRKIKAMKAYAPPPDLDAHAIVAEFIHQQETLLTLLARARRADLTATRVPISIASFIRLRLGDVFAFLIAHDERHVQQALRNLPVAHAGFAVQAPR</sequence>
<dbReference type="AlphaFoldDB" id="A0AAP2D7N2"/>
<proteinExistence type="predicted"/>
<keyword evidence="3" id="KW-1185">Reference proteome</keyword>
<protein>
    <submittedName>
        <fullName evidence="2">DinB family protein</fullName>
    </submittedName>
</protein>
<reference evidence="2 3" key="1">
    <citation type="submission" date="2021-05" db="EMBL/GenBank/DDBJ databases">
        <title>A Polyphasic approach of four new species of the genus Ohtaekwangia: Ohtaekwangia histidinii sp. nov., Ohtaekwangia cretensis sp. nov., Ohtaekwangia indiensis sp. nov., Ohtaekwangia reichenbachii sp. nov. from diverse environment.</title>
        <authorList>
            <person name="Octaviana S."/>
        </authorList>
    </citation>
    <scope>NUCLEOTIDE SEQUENCE [LARGE SCALE GENOMIC DNA]</scope>
    <source>
        <strain evidence="2 3">PWU37</strain>
    </source>
</reference>
<dbReference type="Gene3D" id="1.20.120.450">
    <property type="entry name" value="dinb family like domain"/>
    <property type="match status" value="1"/>
</dbReference>
<dbReference type="Pfam" id="PF12867">
    <property type="entry name" value="DinB_2"/>
    <property type="match status" value="1"/>
</dbReference>
<evidence type="ECO:0000259" key="1">
    <source>
        <dbReference type="Pfam" id="PF12867"/>
    </source>
</evidence>
<name>A0AAP2D7N2_9BACT</name>
<accession>A0AAP2D7N2</accession>
<evidence type="ECO:0000313" key="3">
    <source>
        <dbReference type="Proteomes" id="UP001319180"/>
    </source>
</evidence>
<dbReference type="Proteomes" id="UP001319180">
    <property type="component" value="Unassembled WGS sequence"/>
</dbReference>
<evidence type="ECO:0000313" key="2">
    <source>
        <dbReference type="EMBL" id="MBT1686111.1"/>
    </source>
</evidence>
<organism evidence="2 3">
    <name type="scientific">Dawidia soli</name>
    <dbReference type="NCBI Taxonomy" id="2782352"/>
    <lineage>
        <taxon>Bacteria</taxon>
        <taxon>Pseudomonadati</taxon>
        <taxon>Bacteroidota</taxon>
        <taxon>Cytophagia</taxon>
        <taxon>Cytophagales</taxon>
        <taxon>Chryseotaleaceae</taxon>
        <taxon>Dawidia</taxon>
    </lineage>
</organism>